<dbReference type="InterPro" id="IPR003594">
    <property type="entry name" value="HATPase_dom"/>
</dbReference>
<keyword evidence="3" id="KW-0808">Transferase</keyword>
<dbReference type="InterPro" id="IPR036890">
    <property type="entry name" value="HATPase_C_sf"/>
</dbReference>
<organism evidence="3 4">
    <name type="scientific">Roseateles asaccharophilus</name>
    <dbReference type="NCBI Taxonomy" id="582607"/>
    <lineage>
        <taxon>Bacteria</taxon>
        <taxon>Pseudomonadati</taxon>
        <taxon>Pseudomonadota</taxon>
        <taxon>Betaproteobacteria</taxon>
        <taxon>Burkholderiales</taxon>
        <taxon>Sphaerotilaceae</taxon>
        <taxon>Roseateles</taxon>
    </lineage>
</organism>
<feature type="transmembrane region" description="Helical" evidence="1">
    <location>
        <begin position="140"/>
        <end position="160"/>
    </location>
</feature>
<dbReference type="PROSITE" id="PS50109">
    <property type="entry name" value="HIS_KIN"/>
    <property type="match status" value="1"/>
</dbReference>
<name>A0ABU2A5P1_9BURK</name>
<feature type="domain" description="Histidine kinase" evidence="2">
    <location>
        <begin position="274"/>
        <end position="368"/>
    </location>
</feature>
<dbReference type="EMBL" id="JAVDXV010000002">
    <property type="protein sequence ID" value="MDR7332484.1"/>
    <property type="molecule type" value="Genomic_DNA"/>
</dbReference>
<proteinExistence type="predicted"/>
<evidence type="ECO:0000313" key="4">
    <source>
        <dbReference type="Proteomes" id="UP001180825"/>
    </source>
</evidence>
<comment type="caution">
    <text evidence="3">The sequence shown here is derived from an EMBL/GenBank/DDBJ whole genome shotgun (WGS) entry which is preliminary data.</text>
</comment>
<protein>
    <submittedName>
        <fullName evidence="3">LytS/YehU family sensor histidine kinase</fullName>
    </submittedName>
</protein>
<feature type="transmembrane region" description="Helical" evidence="1">
    <location>
        <begin position="63"/>
        <end position="85"/>
    </location>
</feature>
<dbReference type="Pfam" id="PF06580">
    <property type="entry name" value="His_kinase"/>
    <property type="match status" value="1"/>
</dbReference>
<evidence type="ECO:0000256" key="1">
    <source>
        <dbReference type="SAM" id="Phobius"/>
    </source>
</evidence>
<reference evidence="3 4" key="1">
    <citation type="submission" date="2023-07" db="EMBL/GenBank/DDBJ databases">
        <title>Sorghum-associated microbial communities from plants grown in Nebraska, USA.</title>
        <authorList>
            <person name="Schachtman D."/>
        </authorList>
    </citation>
    <scope>NUCLEOTIDE SEQUENCE [LARGE SCALE GENOMIC DNA]</scope>
    <source>
        <strain evidence="3 4">BE316</strain>
    </source>
</reference>
<keyword evidence="4" id="KW-1185">Reference proteome</keyword>
<dbReference type="PANTHER" id="PTHR34220">
    <property type="entry name" value="SENSOR HISTIDINE KINASE YPDA"/>
    <property type="match status" value="1"/>
</dbReference>
<dbReference type="PANTHER" id="PTHR34220:SF9">
    <property type="entry name" value="SIGNAL TRANSDUCTION HISTIDINE KINASE INTERNAL REGION DOMAIN-CONTAINING PROTEIN"/>
    <property type="match status" value="1"/>
</dbReference>
<dbReference type="GO" id="GO:0016301">
    <property type="term" value="F:kinase activity"/>
    <property type="evidence" value="ECO:0007669"/>
    <property type="project" value="UniProtKB-KW"/>
</dbReference>
<gene>
    <name evidence="3" type="ORF">J2X21_001610</name>
</gene>
<dbReference type="Gene3D" id="3.30.565.10">
    <property type="entry name" value="Histidine kinase-like ATPase, C-terminal domain"/>
    <property type="match status" value="1"/>
</dbReference>
<keyword evidence="1" id="KW-0472">Membrane</keyword>
<dbReference type="RefSeq" id="WP_310327017.1">
    <property type="nucleotide sequence ID" value="NZ_JAVDXV010000002.1"/>
</dbReference>
<evidence type="ECO:0000259" key="2">
    <source>
        <dbReference type="PROSITE" id="PS50109"/>
    </source>
</evidence>
<dbReference type="Pfam" id="PF02518">
    <property type="entry name" value="HATPase_c"/>
    <property type="match status" value="1"/>
</dbReference>
<keyword evidence="1" id="KW-1133">Transmembrane helix</keyword>
<dbReference type="InterPro" id="IPR050640">
    <property type="entry name" value="Bact_2-comp_sensor_kinase"/>
</dbReference>
<feature type="transmembrane region" description="Helical" evidence="1">
    <location>
        <begin position="31"/>
        <end position="51"/>
    </location>
</feature>
<accession>A0ABU2A5P1</accession>
<dbReference type="Proteomes" id="UP001180825">
    <property type="component" value="Unassembled WGS sequence"/>
</dbReference>
<dbReference type="InterPro" id="IPR005467">
    <property type="entry name" value="His_kinase_dom"/>
</dbReference>
<keyword evidence="3" id="KW-0418">Kinase</keyword>
<keyword evidence="1" id="KW-0812">Transmembrane</keyword>
<dbReference type="InterPro" id="IPR010559">
    <property type="entry name" value="Sig_transdc_His_kin_internal"/>
</dbReference>
<sequence length="368" mass="41103">MSLTPAMLRASWRSWIHYQTDEPVGPYWLQWVWTLLFCLGIAVALTALSWLGARWGLAETLVWFGRNLVVSLTIGLCIHLLYLVLGKVFATPERMRGWEGWQRTVYFAGVPMVGVVIGWPLGLVLSGVDISWFAGARGRIVVLSSLATSLCITWLMHIYFGAKARAFQASQQATEAQLRLLQGQIEPHFLFNTLANVQSLIDFDPDRAKVMLERFTDYLRSSLGQMRGEQTTLAHEFAMLEAYLDLMQLRMGERLRVRLVLPAELAEVQLPPLLIQPLVENAIHHGLEPRIDGGQVTITASREAGRLAIDVEDDGHGLDAPRRRPGNGVALGNIRARLEARWGTKAQLELQPREGGGTRARLILPITA</sequence>
<dbReference type="SUPFAM" id="SSF55874">
    <property type="entry name" value="ATPase domain of HSP90 chaperone/DNA topoisomerase II/histidine kinase"/>
    <property type="match status" value="1"/>
</dbReference>
<feature type="transmembrane region" description="Helical" evidence="1">
    <location>
        <begin position="105"/>
        <end position="128"/>
    </location>
</feature>
<evidence type="ECO:0000313" key="3">
    <source>
        <dbReference type="EMBL" id="MDR7332484.1"/>
    </source>
</evidence>